<feature type="non-terminal residue" evidence="1">
    <location>
        <position position="1"/>
    </location>
</feature>
<reference evidence="1" key="1">
    <citation type="journal article" date="2014" name="Front. Microbiol.">
        <title>High frequency of phylogenetically diverse reductive dehalogenase-homologous genes in deep subseafloor sedimentary metagenomes.</title>
        <authorList>
            <person name="Kawai M."/>
            <person name="Futagami T."/>
            <person name="Toyoda A."/>
            <person name="Takaki Y."/>
            <person name="Nishi S."/>
            <person name="Hori S."/>
            <person name="Arai W."/>
            <person name="Tsubouchi T."/>
            <person name="Morono Y."/>
            <person name="Uchiyama I."/>
            <person name="Ito T."/>
            <person name="Fujiyama A."/>
            <person name="Inagaki F."/>
            <person name="Takami H."/>
        </authorList>
    </citation>
    <scope>NUCLEOTIDE SEQUENCE</scope>
    <source>
        <strain evidence="1">Expedition CK06-06</strain>
    </source>
</reference>
<protein>
    <submittedName>
        <fullName evidence="1">Uncharacterized protein</fullName>
    </submittedName>
</protein>
<sequence>SKNNVLPTLLSTLNTLFFFPKWLKSDFIVVVFPESAGPK</sequence>
<dbReference type="AlphaFoldDB" id="X1G2R4"/>
<organism evidence="1">
    <name type="scientific">marine sediment metagenome</name>
    <dbReference type="NCBI Taxonomy" id="412755"/>
    <lineage>
        <taxon>unclassified sequences</taxon>
        <taxon>metagenomes</taxon>
        <taxon>ecological metagenomes</taxon>
    </lineage>
</organism>
<evidence type="ECO:0000313" key="1">
    <source>
        <dbReference type="EMBL" id="GAH27323.1"/>
    </source>
</evidence>
<dbReference type="EMBL" id="BARU01003776">
    <property type="protein sequence ID" value="GAH27323.1"/>
    <property type="molecule type" value="Genomic_DNA"/>
</dbReference>
<gene>
    <name evidence="1" type="ORF">S03H2_07961</name>
</gene>
<accession>X1G2R4</accession>
<name>X1G2R4_9ZZZZ</name>
<comment type="caution">
    <text evidence="1">The sequence shown here is derived from an EMBL/GenBank/DDBJ whole genome shotgun (WGS) entry which is preliminary data.</text>
</comment>
<proteinExistence type="predicted"/>